<comment type="similarity">
    <text evidence="1">Belongs to the bacterial ribosomal protein bL21 family.</text>
</comment>
<dbReference type="Proteomes" id="UP000054350">
    <property type="component" value="Unassembled WGS sequence"/>
</dbReference>
<dbReference type="eggNOG" id="KOG1686">
    <property type="taxonomic scope" value="Eukaryota"/>
</dbReference>
<dbReference type="InterPro" id="IPR001787">
    <property type="entry name" value="Ribosomal_bL21"/>
</dbReference>
<reference evidence="6" key="2">
    <citation type="submission" date="2009-11" db="EMBL/GenBank/DDBJ databases">
        <title>The Genome Sequence of Allomyces macrogynus strain ATCC 38327.</title>
        <authorList>
            <consortium name="The Broad Institute Genome Sequencing Platform"/>
            <person name="Russ C."/>
            <person name="Cuomo C."/>
            <person name="Shea T."/>
            <person name="Young S.K."/>
            <person name="Zeng Q."/>
            <person name="Koehrsen M."/>
            <person name="Haas B."/>
            <person name="Borodovsky M."/>
            <person name="Guigo R."/>
            <person name="Alvarado L."/>
            <person name="Berlin A."/>
            <person name="Borenstein D."/>
            <person name="Chen Z."/>
            <person name="Engels R."/>
            <person name="Freedman E."/>
            <person name="Gellesch M."/>
            <person name="Goldberg J."/>
            <person name="Griggs A."/>
            <person name="Gujja S."/>
            <person name="Heiman D."/>
            <person name="Hepburn T."/>
            <person name="Howarth C."/>
            <person name="Jen D."/>
            <person name="Larson L."/>
            <person name="Lewis B."/>
            <person name="Mehta T."/>
            <person name="Park D."/>
            <person name="Pearson M."/>
            <person name="Roberts A."/>
            <person name="Saif S."/>
            <person name="Shenoy N."/>
            <person name="Sisk P."/>
            <person name="Stolte C."/>
            <person name="Sykes S."/>
            <person name="Walk T."/>
            <person name="White J."/>
            <person name="Yandava C."/>
            <person name="Burger G."/>
            <person name="Gray M.W."/>
            <person name="Holland P.W.H."/>
            <person name="King N."/>
            <person name="Lang F.B.F."/>
            <person name="Roger A.J."/>
            <person name="Ruiz-Trillo I."/>
            <person name="Lander E."/>
            <person name="Nusbaum C."/>
        </authorList>
    </citation>
    <scope>NUCLEOTIDE SEQUENCE [LARGE SCALE GENOMIC DNA]</scope>
    <source>
        <strain evidence="6">ATCC 38327</strain>
    </source>
</reference>
<evidence type="ECO:0000313" key="6">
    <source>
        <dbReference type="Proteomes" id="UP000054350"/>
    </source>
</evidence>
<evidence type="ECO:0000313" key="5">
    <source>
        <dbReference type="EMBL" id="KNE72116.1"/>
    </source>
</evidence>
<dbReference type="InterPro" id="IPR036164">
    <property type="entry name" value="bL21-like_sf"/>
</dbReference>
<dbReference type="HAMAP" id="MF_01363">
    <property type="entry name" value="Ribosomal_bL21"/>
    <property type="match status" value="1"/>
</dbReference>
<dbReference type="Pfam" id="PF00829">
    <property type="entry name" value="Ribosomal_L21p"/>
    <property type="match status" value="1"/>
</dbReference>
<reference evidence="5 6" key="1">
    <citation type="submission" date="2009-11" db="EMBL/GenBank/DDBJ databases">
        <title>Annotation of Allomyces macrogynus ATCC 38327.</title>
        <authorList>
            <consortium name="The Broad Institute Genome Sequencing Platform"/>
            <person name="Russ C."/>
            <person name="Cuomo C."/>
            <person name="Burger G."/>
            <person name="Gray M.W."/>
            <person name="Holland P.W.H."/>
            <person name="King N."/>
            <person name="Lang F.B.F."/>
            <person name="Roger A.J."/>
            <person name="Ruiz-Trillo I."/>
            <person name="Young S.K."/>
            <person name="Zeng Q."/>
            <person name="Gargeya S."/>
            <person name="Fitzgerald M."/>
            <person name="Haas B."/>
            <person name="Abouelleil A."/>
            <person name="Alvarado L."/>
            <person name="Arachchi H.M."/>
            <person name="Berlin A."/>
            <person name="Chapman S.B."/>
            <person name="Gearin G."/>
            <person name="Goldberg J."/>
            <person name="Griggs A."/>
            <person name="Gujja S."/>
            <person name="Hansen M."/>
            <person name="Heiman D."/>
            <person name="Howarth C."/>
            <person name="Larimer J."/>
            <person name="Lui A."/>
            <person name="MacDonald P.J.P."/>
            <person name="McCowen C."/>
            <person name="Montmayeur A."/>
            <person name="Murphy C."/>
            <person name="Neiman D."/>
            <person name="Pearson M."/>
            <person name="Priest M."/>
            <person name="Roberts A."/>
            <person name="Saif S."/>
            <person name="Shea T."/>
            <person name="Sisk P."/>
            <person name="Stolte C."/>
            <person name="Sykes S."/>
            <person name="Wortman J."/>
            <person name="Nusbaum C."/>
            <person name="Birren B."/>
        </authorList>
    </citation>
    <scope>NUCLEOTIDE SEQUENCE [LARGE SCALE GENOMIC DNA]</scope>
    <source>
        <strain evidence="5 6">ATCC 38327</strain>
    </source>
</reference>
<dbReference type="EMBL" id="GG745377">
    <property type="protein sequence ID" value="KNE72116.1"/>
    <property type="molecule type" value="Genomic_DNA"/>
</dbReference>
<keyword evidence="6" id="KW-1185">Reference proteome</keyword>
<proteinExistence type="inferred from homology"/>
<gene>
    <name evidence="5" type="ORF">AMAG_16611</name>
</gene>
<name>A0A0L0TBM3_ALLM3</name>
<organism evidence="5 6">
    <name type="scientific">Allomyces macrogynus (strain ATCC 38327)</name>
    <name type="common">Allomyces javanicus var. macrogynus</name>
    <dbReference type="NCBI Taxonomy" id="578462"/>
    <lineage>
        <taxon>Eukaryota</taxon>
        <taxon>Fungi</taxon>
        <taxon>Fungi incertae sedis</taxon>
        <taxon>Blastocladiomycota</taxon>
        <taxon>Blastocladiomycetes</taxon>
        <taxon>Blastocladiales</taxon>
        <taxon>Blastocladiaceae</taxon>
        <taxon>Allomyces</taxon>
    </lineage>
</organism>
<accession>A0A0L0TBM3</accession>
<dbReference type="AlphaFoldDB" id="A0A0L0TBM3"/>
<dbReference type="NCBIfam" id="TIGR00061">
    <property type="entry name" value="L21"/>
    <property type="match status" value="1"/>
</dbReference>
<protein>
    <recommendedName>
        <fullName evidence="4">Large ribosomal subunit protein bL21m</fullName>
    </recommendedName>
</protein>
<keyword evidence="3" id="KW-0687">Ribonucleoprotein</keyword>
<dbReference type="VEuPathDB" id="FungiDB:AMAG_16611"/>
<sequence length="189" mass="20108">MLRSLLSRSATAAATSAPRQAAAAARPAVAALASRRFNATAVTASPTPAATTATPALTAESVANSKAAPYLTHLAQSAGPYYALLEIKGRPYHVTKGDMLQVQHLKVPLGAKLVLDKVREIGSASVSLRGAPYVAENLARVEAVVIEHSFSEKRVTVKTKRRKGYKRTHGHRQHLTSLRITEVSVQPLA</sequence>
<dbReference type="GO" id="GO:0003735">
    <property type="term" value="F:structural constituent of ribosome"/>
    <property type="evidence" value="ECO:0007669"/>
    <property type="project" value="InterPro"/>
</dbReference>
<keyword evidence="2 5" id="KW-0689">Ribosomal protein</keyword>
<evidence type="ECO:0000256" key="2">
    <source>
        <dbReference type="ARBA" id="ARBA00022980"/>
    </source>
</evidence>
<dbReference type="PANTHER" id="PTHR21349">
    <property type="entry name" value="50S RIBOSOMAL PROTEIN L21"/>
    <property type="match status" value="1"/>
</dbReference>
<dbReference type="SUPFAM" id="SSF141091">
    <property type="entry name" value="L21p-like"/>
    <property type="match status" value="1"/>
</dbReference>
<dbReference type="PANTHER" id="PTHR21349:SF0">
    <property type="entry name" value="LARGE RIBOSOMAL SUBUNIT PROTEIN BL21M"/>
    <property type="match status" value="1"/>
</dbReference>
<evidence type="ECO:0000256" key="3">
    <source>
        <dbReference type="ARBA" id="ARBA00023274"/>
    </source>
</evidence>
<dbReference type="OMA" id="KGAPYID"/>
<evidence type="ECO:0000256" key="4">
    <source>
        <dbReference type="ARBA" id="ARBA00044129"/>
    </source>
</evidence>
<dbReference type="GO" id="GO:0005762">
    <property type="term" value="C:mitochondrial large ribosomal subunit"/>
    <property type="evidence" value="ECO:0007669"/>
    <property type="project" value="TreeGrafter"/>
</dbReference>
<evidence type="ECO:0000256" key="1">
    <source>
        <dbReference type="ARBA" id="ARBA00008563"/>
    </source>
</evidence>
<dbReference type="GO" id="GO:0003723">
    <property type="term" value="F:RNA binding"/>
    <property type="evidence" value="ECO:0007669"/>
    <property type="project" value="InterPro"/>
</dbReference>
<dbReference type="InterPro" id="IPR028909">
    <property type="entry name" value="bL21-like"/>
</dbReference>
<dbReference type="STRING" id="578462.A0A0L0TBM3"/>
<dbReference type="GO" id="GO:0006412">
    <property type="term" value="P:translation"/>
    <property type="evidence" value="ECO:0007669"/>
    <property type="project" value="InterPro"/>
</dbReference>
<dbReference type="OrthoDB" id="5994at2759"/>